<dbReference type="Proteomes" id="UP001501222">
    <property type="component" value="Unassembled WGS sequence"/>
</dbReference>
<keyword evidence="2" id="KW-1185">Reference proteome</keyword>
<sequence length="171" mass="18464">MNGPRKRTAVRLARGLVTAFTVVMSVLVFSAGPANGAGAISARLSMRTTATTTSGVVSVDLPMSQHDAQGYINNGARIEVRCYGDDYFFDDQLFPTRTFTRTTGTPPSQADRLWADQYGVHLFTDISFARGAEYNEDLAPDNGDEVYCKGTWIDGDGAVLSAFTTVARGTF</sequence>
<protein>
    <submittedName>
        <fullName evidence="1">Uncharacterized protein</fullName>
    </submittedName>
</protein>
<evidence type="ECO:0000313" key="1">
    <source>
        <dbReference type="EMBL" id="GAA3580548.1"/>
    </source>
</evidence>
<reference evidence="2" key="1">
    <citation type="journal article" date="2019" name="Int. J. Syst. Evol. Microbiol.">
        <title>The Global Catalogue of Microorganisms (GCM) 10K type strain sequencing project: providing services to taxonomists for standard genome sequencing and annotation.</title>
        <authorList>
            <consortium name="The Broad Institute Genomics Platform"/>
            <consortium name="The Broad Institute Genome Sequencing Center for Infectious Disease"/>
            <person name="Wu L."/>
            <person name="Ma J."/>
        </authorList>
    </citation>
    <scope>NUCLEOTIDE SEQUENCE [LARGE SCALE GENOMIC DNA]</scope>
    <source>
        <strain evidence="2">JCM 16928</strain>
    </source>
</reference>
<name>A0ABP6YD74_9ACTN</name>
<comment type="caution">
    <text evidence="1">The sequence shown here is derived from an EMBL/GenBank/DDBJ whole genome shotgun (WGS) entry which is preliminary data.</text>
</comment>
<dbReference type="EMBL" id="BAABAA010000008">
    <property type="protein sequence ID" value="GAA3580548.1"/>
    <property type="molecule type" value="Genomic_DNA"/>
</dbReference>
<evidence type="ECO:0000313" key="2">
    <source>
        <dbReference type="Proteomes" id="UP001501222"/>
    </source>
</evidence>
<proteinExistence type="predicted"/>
<accession>A0ABP6YD74</accession>
<organism evidence="1 2">
    <name type="scientific">Kribbella ginsengisoli</name>
    <dbReference type="NCBI Taxonomy" id="363865"/>
    <lineage>
        <taxon>Bacteria</taxon>
        <taxon>Bacillati</taxon>
        <taxon>Actinomycetota</taxon>
        <taxon>Actinomycetes</taxon>
        <taxon>Propionibacteriales</taxon>
        <taxon>Kribbellaceae</taxon>
        <taxon>Kribbella</taxon>
    </lineage>
</organism>
<gene>
    <name evidence="1" type="ORF">GCM10022235_58550</name>
</gene>